<dbReference type="GeneID" id="123411027"/>
<dbReference type="Gramene" id="HORVU.MOREX.r2.7HG0607310.1">
    <property type="protein sequence ID" value="HORVU.MOREX.r2.7HG0607310.1"/>
    <property type="gene ID" value="HORVU.MOREX.r2.7HG0607310"/>
</dbReference>
<reference evidence="3" key="1">
    <citation type="journal article" date="2012" name="Nature">
        <title>A physical, genetic and functional sequence assembly of the barley genome.</title>
        <authorList>
            <consortium name="The International Barley Genome Sequencing Consortium"/>
            <person name="Mayer K.F."/>
            <person name="Waugh R."/>
            <person name="Brown J.W."/>
            <person name="Schulman A."/>
            <person name="Langridge P."/>
            <person name="Platzer M."/>
            <person name="Fincher G.B."/>
            <person name="Muehlbauer G.J."/>
            <person name="Sato K."/>
            <person name="Close T.J."/>
            <person name="Wise R.P."/>
            <person name="Stein N."/>
        </authorList>
    </citation>
    <scope>NUCLEOTIDE SEQUENCE [LARGE SCALE GENOMIC DNA]</scope>
    <source>
        <strain evidence="3">cv. Morex</strain>
    </source>
</reference>
<evidence type="ECO:0000313" key="2">
    <source>
        <dbReference type="EnsemblPlants" id="HORVU.MOREX.r3.7HG0731890.1"/>
    </source>
</evidence>
<dbReference type="PANTHER" id="PTHR33065:SF142">
    <property type="entry name" value="DUF6598 DOMAIN-CONTAINING PROTEIN"/>
    <property type="match status" value="1"/>
</dbReference>
<dbReference type="RefSeq" id="XP_044959876.1">
    <property type="nucleotide sequence ID" value="XM_045103941.1"/>
</dbReference>
<dbReference type="InterPro" id="IPR046533">
    <property type="entry name" value="DUF6598"/>
</dbReference>
<dbReference type="Gramene" id="HORVU.MOREX.r3.7HG0731890.1">
    <property type="protein sequence ID" value="HORVU.MOREX.r3.7HG0731890.1"/>
    <property type="gene ID" value="HORVU.MOREX.r3.7HG0731890"/>
</dbReference>
<dbReference type="Proteomes" id="UP000011116">
    <property type="component" value="Chromosome 7H"/>
</dbReference>
<gene>
    <name evidence="2" type="primary">LOC123411027</name>
</gene>
<dbReference type="OrthoDB" id="696303at2759"/>
<organism evidence="2 3">
    <name type="scientific">Hordeum vulgare subsp. vulgare</name>
    <name type="common">Domesticated barley</name>
    <dbReference type="NCBI Taxonomy" id="112509"/>
    <lineage>
        <taxon>Eukaryota</taxon>
        <taxon>Viridiplantae</taxon>
        <taxon>Streptophyta</taxon>
        <taxon>Embryophyta</taxon>
        <taxon>Tracheophyta</taxon>
        <taxon>Spermatophyta</taxon>
        <taxon>Magnoliopsida</taxon>
        <taxon>Liliopsida</taxon>
        <taxon>Poales</taxon>
        <taxon>Poaceae</taxon>
        <taxon>BOP clade</taxon>
        <taxon>Pooideae</taxon>
        <taxon>Triticodae</taxon>
        <taxon>Triticeae</taxon>
        <taxon>Hordeinae</taxon>
        <taxon>Hordeum</taxon>
    </lineage>
</organism>
<dbReference type="KEGG" id="hvg:123411027"/>
<evidence type="ECO:0000313" key="3">
    <source>
        <dbReference type="Proteomes" id="UP000011116"/>
    </source>
</evidence>
<protein>
    <recommendedName>
        <fullName evidence="1">DUF6598 domain-containing protein</fullName>
    </recommendedName>
</protein>
<evidence type="ECO:0000259" key="1">
    <source>
        <dbReference type="Pfam" id="PF20241"/>
    </source>
</evidence>
<dbReference type="Pfam" id="PF20241">
    <property type="entry name" value="DUF6598"/>
    <property type="match status" value="1"/>
</dbReference>
<dbReference type="EnsemblPlants" id="HORVU.MOREX.r3.7HG0731890.1">
    <property type="protein sequence ID" value="HORVU.MOREX.r3.7HG0731890.1"/>
    <property type="gene ID" value="HORVU.MOREX.r3.7HG0731890"/>
</dbReference>
<name>A0A8I6ZE97_HORVV</name>
<dbReference type="PANTHER" id="PTHR33065">
    <property type="entry name" value="OS07G0486400 PROTEIN"/>
    <property type="match status" value="1"/>
</dbReference>
<feature type="domain" description="DUF6598" evidence="1">
    <location>
        <begin position="34"/>
        <end position="279"/>
    </location>
</feature>
<reference evidence="2" key="3">
    <citation type="submission" date="2022-01" db="UniProtKB">
        <authorList>
            <consortium name="EnsemblPlants"/>
        </authorList>
    </citation>
    <scope>IDENTIFICATION</scope>
    <source>
        <strain evidence="2">subsp. vulgare</strain>
    </source>
</reference>
<accession>A0A8I6ZE97</accession>
<reference evidence="2" key="2">
    <citation type="submission" date="2020-10" db="EMBL/GenBank/DDBJ databases">
        <authorList>
            <person name="Scholz U."/>
            <person name="Mascher M."/>
            <person name="Fiebig A."/>
        </authorList>
    </citation>
    <scope>NUCLEOTIDE SEQUENCE [LARGE SCALE GENOMIC DNA]</scope>
    <source>
        <strain evidence="2">cv. Morex</strain>
    </source>
</reference>
<dbReference type="AlphaFoldDB" id="A0A8I6ZE97"/>
<sequence>MAAATGYDGPNDEQLHAYADLRYADLPFYGSNLAEVFAVRVPDAAASSHGKRLPPCGIIVCMAGAYSSQSALVFARSLHDDPVTPQPCDWQGNLVLTGPGRAISADGPVGFRIHLEDNSQDSSTEETWKKSVLLYREDPALDRPLLETTNTPYGPVEVTYAVLSQGVECEVAVRLTHRDVKDPISLFGRIVARSELFDIGCVLFYNEDVKDICARSGELIPLARTQLAVPLYKVLVIELDLHSDCGDEIMRGTLEFDPLPEGEQMGRLISKSGTEIEVKIIISEYFR</sequence>
<proteinExistence type="predicted"/>
<keyword evidence="3" id="KW-1185">Reference proteome</keyword>